<keyword evidence="3" id="KW-1185">Reference proteome</keyword>
<reference evidence="2 3" key="1">
    <citation type="submission" date="2019-05" db="EMBL/GenBank/DDBJ databases">
        <title>Another draft genome of Portunus trituberculatus and its Hox gene families provides insights of decapod evolution.</title>
        <authorList>
            <person name="Jeong J.-H."/>
            <person name="Song I."/>
            <person name="Kim S."/>
            <person name="Choi T."/>
            <person name="Kim D."/>
            <person name="Ryu S."/>
            <person name="Kim W."/>
        </authorList>
    </citation>
    <scope>NUCLEOTIDE SEQUENCE [LARGE SCALE GENOMIC DNA]</scope>
    <source>
        <tissue evidence="2">Muscle</tissue>
    </source>
</reference>
<feature type="region of interest" description="Disordered" evidence="1">
    <location>
        <begin position="1"/>
        <end position="37"/>
    </location>
</feature>
<dbReference type="EMBL" id="VSRR010005534">
    <property type="protein sequence ID" value="MPC42696.1"/>
    <property type="molecule type" value="Genomic_DNA"/>
</dbReference>
<organism evidence="2 3">
    <name type="scientific">Portunus trituberculatus</name>
    <name type="common">Swimming crab</name>
    <name type="synonym">Neptunus trituberculatus</name>
    <dbReference type="NCBI Taxonomy" id="210409"/>
    <lineage>
        <taxon>Eukaryota</taxon>
        <taxon>Metazoa</taxon>
        <taxon>Ecdysozoa</taxon>
        <taxon>Arthropoda</taxon>
        <taxon>Crustacea</taxon>
        <taxon>Multicrustacea</taxon>
        <taxon>Malacostraca</taxon>
        <taxon>Eumalacostraca</taxon>
        <taxon>Eucarida</taxon>
        <taxon>Decapoda</taxon>
        <taxon>Pleocyemata</taxon>
        <taxon>Brachyura</taxon>
        <taxon>Eubrachyura</taxon>
        <taxon>Portunoidea</taxon>
        <taxon>Portunidae</taxon>
        <taxon>Portuninae</taxon>
        <taxon>Portunus</taxon>
    </lineage>
</organism>
<comment type="caution">
    <text evidence="2">The sequence shown here is derived from an EMBL/GenBank/DDBJ whole genome shotgun (WGS) entry which is preliminary data.</text>
</comment>
<accession>A0A5B7FBL7</accession>
<proteinExistence type="predicted"/>
<dbReference type="AlphaFoldDB" id="A0A5B7FBL7"/>
<gene>
    <name evidence="2" type="ORF">E2C01_036323</name>
</gene>
<evidence type="ECO:0000313" key="3">
    <source>
        <dbReference type="Proteomes" id="UP000324222"/>
    </source>
</evidence>
<evidence type="ECO:0000313" key="2">
    <source>
        <dbReference type="EMBL" id="MPC42696.1"/>
    </source>
</evidence>
<sequence>MNARDGPSLTMIGSLLDRRDGSEEAAGTLTAPTHNARPSRALLASLTVTRQASPPDAPHRRHPPLASLLPTIPLPFLDNKELSLASSQTAIHFPSTQRSPSLQTLYPSVILPHYPLLLPPSPSSPTVRGHSVNLLYPHYLAAYHPFPFIITSDYPRSKALFHTQPTIYVLFPIPQRHFTFFSVAVILHWVDVSLWASELKWVPWMALWVE</sequence>
<dbReference type="Proteomes" id="UP000324222">
    <property type="component" value="Unassembled WGS sequence"/>
</dbReference>
<evidence type="ECO:0000256" key="1">
    <source>
        <dbReference type="SAM" id="MobiDB-lite"/>
    </source>
</evidence>
<name>A0A5B7FBL7_PORTR</name>
<protein>
    <submittedName>
        <fullName evidence="2">Uncharacterized protein</fullName>
    </submittedName>
</protein>